<dbReference type="AlphaFoldDB" id="A0AAN3M4E2"/>
<gene>
    <name evidence="1" type="ORF">HMPREF9350_05663</name>
</gene>
<dbReference type="EMBL" id="ADWQ01000074">
    <property type="protein sequence ID" value="EFU32509.1"/>
    <property type="molecule type" value="Genomic_DNA"/>
</dbReference>
<proteinExistence type="predicted"/>
<sequence>MLRHNPNDYSLTGFVGHSISGAVDVSTRFSNTRYFFQASSNKVSSSVAISSSTTV</sequence>
<organism evidence="1 2">
    <name type="scientific">Escherichia coli MS 85-1</name>
    <dbReference type="NCBI Taxonomy" id="679202"/>
    <lineage>
        <taxon>Bacteria</taxon>
        <taxon>Pseudomonadati</taxon>
        <taxon>Pseudomonadota</taxon>
        <taxon>Gammaproteobacteria</taxon>
        <taxon>Enterobacterales</taxon>
        <taxon>Enterobacteriaceae</taxon>
        <taxon>Escherichia</taxon>
    </lineage>
</organism>
<dbReference type="Proteomes" id="UP000005056">
    <property type="component" value="Unassembled WGS sequence"/>
</dbReference>
<protein>
    <submittedName>
        <fullName evidence="1">Uncharacterized protein</fullName>
    </submittedName>
</protein>
<accession>A0AAN3M4E2</accession>
<evidence type="ECO:0000313" key="1">
    <source>
        <dbReference type="EMBL" id="EFU32509.1"/>
    </source>
</evidence>
<comment type="caution">
    <text evidence="1">The sequence shown here is derived from an EMBL/GenBank/DDBJ whole genome shotgun (WGS) entry which is preliminary data.</text>
</comment>
<reference evidence="1 2" key="1">
    <citation type="submission" date="2010-09" db="EMBL/GenBank/DDBJ databases">
        <authorList>
            <person name="Weinstock G."/>
            <person name="Sodergren E."/>
            <person name="Clifton S."/>
            <person name="Fulton L."/>
            <person name="Fulton B."/>
            <person name="Courtney L."/>
            <person name="Fronick C."/>
            <person name="Harrison M."/>
            <person name="Strong C."/>
            <person name="Farmer C."/>
            <person name="Delahaunty K."/>
            <person name="Markovic C."/>
            <person name="Hall O."/>
            <person name="Minx P."/>
            <person name="Tomlinson C."/>
            <person name="Mitreva M."/>
            <person name="Hou S."/>
            <person name="Chen J."/>
            <person name="Wollam A."/>
            <person name="Pepin K.H."/>
            <person name="Johnson M."/>
            <person name="Bhonagiri V."/>
            <person name="Zhang X."/>
            <person name="Suruliraj S."/>
            <person name="Warren W."/>
            <person name="Chinwalla A."/>
            <person name="Mardis E.R."/>
            <person name="Wilson R.K."/>
        </authorList>
    </citation>
    <scope>NUCLEOTIDE SEQUENCE [LARGE SCALE GENOMIC DNA]</scope>
    <source>
        <strain evidence="1 2">MS 85-1</strain>
    </source>
</reference>
<name>A0AAN3M4E2_ECOLX</name>
<evidence type="ECO:0000313" key="2">
    <source>
        <dbReference type="Proteomes" id="UP000005056"/>
    </source>
</evidence>